<gene>
    <name evidence="1" type="ORF">SDC9_148355</name>
</gene>
<reference evidence="1" key="1">
    <citation type="submission" date="2019-08" db="EMBL/GenBank/DDBJ databases">
        <authorList>
            <person name="Kucharzyk K."/>
            <person name="Murdoch R.W."/>
            <person name="Higgins S."/>
            <person name="Loffler F."/>
        </authorList>
    </citation>
    <scope>NUCLEOTIDE SEQUENCE</scope>
</reference>
<dbReference type="EMBL" id="VSSQ01047175">
    <property type="protein sequence ID" value="MPN01152.1"/>
    <property type="molecule type" value="Genomic_DNA"/>
</dbReference>
<accession>A0A645EIQ9</accession>
<evidence type="ECO:0000313" key="1">
    <source>
        <dbReference type="EMBL" id="MPN01152.1"/>
    </source>
</evidence>
<protein>
    <submittedName>
        <fullName evidence="1">Uncharacterized protein</fullName>
    </submittedName>
</protein>
<sequence>MGKYLMVLPIFIFGLFNSFGMNNISEILSFNTLSVFCGEFGLDIQTYKLKN</sequence>
<dbReference type="AlphaFoldDB" id="A0A645EIQ9"/>
<proteinExistence type="predicted"/>
<name>A0A645EIQ9_9ZZZZ</name>
<comment type="caution">
    <text evidence="1">The sequence shown here is derived from an EMBL/GenBank/DDBJ whole genome shotgun (WGS) entry which is preliminary data.</text>
</comment>
<organism evidence="1">
    <name type="scientific">bioreactor metagenome</name>
    <dbReference type="NCBI Taxonomy" id="1076179"/>
    <lineage>
        <taxon>unclassified sequences</taxon>
        <taxon>metagenomes</taxon>
        <taxon>ecological metagenomes</taxon>
    </lineage>
</organism>